<keyword evidence="9" id="KW-0963">Cytoplasm</keyword>
<dbReference type="GO" id="GO:0005829">
    <property type="term" value="C:cytosol"/>
    <property type="evidence" value="ECO:0007669"/>
    <property type="project" value="TreeGrafter"/>
</dbReference>
<dbReference type="STRING" id="1183438.GKIL_0192"/>
<dbReference type="Pfam" id="PF00625">
    <property type="entry name" value="Guanylate_kin"/>
    <property type="match status" value="1"/>
</dbReference>
<keyword evidence="6 9" id="KW-0418">Kinase</keyword>
<reference evidence="11 12" key="1">
    <citation type="journal article" date="2013" name="PLoS ONE">
        <title>Cultivation and Complete Genome Sequencing of Gloeobacter kilaueensis sp. nov., from a Lava Cave in Kilauea Caldera, Hawai'i.</title>
        <authorList>
            <person name="Saw J.H."/>
            <person name="Schatz M."/>
            <person name="Brown M.V."/>
            <person name="Kunkel D.D."/>
            <person name="Foster J.S."/>
            <person name="Shick H."/>
            <person name="Christensen S."/>
            <person name="Hou S."/>
            <person name="Wan X."/>
            <person name="Donachie S.P."/>
        </authorList>
    </citation>
    <scope>NUCLEOTIDE SEQUENCE [LARGE SCALE GENOMIC DNA]</scope>
    <source>
        <strain evidence="12">JS</strain>
    </source>
</reference>
<protein>
    <recommendedName>
        <fullName evidence="3 9">Guanylate kinase</fullName>
        <ecNumber evidence="2 9">2.7.4.8</ecNumber>
    </recommendedName>
    <alternativeName>
        <fullName evidence="8 9">GMP kinase</fullName>
    </alternativeName>
</protein>
<evidence type="ECO:0000313" key="11">
    <source>
        <dbReference type="EMBL" id="AGY56439.1"/>
    </source>
</evidence>
<evidence type="ECO:0000259" key="10">
    <source>
        <dbReference type="PROSITE" id="PS50052"/>
    </source>
</evidence>
<gene>
    <name evidence="9 11" type="primary">gmk</name>
    <name evidence="11" type="ORF">GKIL_0192</name>
</gene>
<evidence type="ECO:0000256" key="3">
    <source>
        <dbReference type="ARBA" id="ARBA00016296"/>
    </source>
</evidence>
<dbReference type="InterPro" id="IPR020590">
    <property type="entry name" value="Guanylate_kinase_CS"/>
</dbReference>
<dbReference type="InterPro" id="IPR008144">
    <property type="entry name" value="Guanylate_kin-like_dom"/>
</dbReference>
<comment type="catalytic activity">
    <reaction evidence="9">
        <text>GMP + ATP = GDP + ADP</text>
        <dbReference type="Rhea" id="RHEA:20780"/>
        <dbReference type="ChEBI" id="CHEBI:30616"/>
        <dbReference type="ChEBI" id="CHEBI:58115"/>
        <dbReference type="ChEBI" id="CHEBI:58189"/>
        <dbReference type="ChEBI" id="CHEBI:456216"/>
        <dbReference type="EC" id="2.7.4.8"/>
    </reaction>
</comment>
<keyword evidence="5 9" id="KW-0547">Nucleotide-binding</keyword>
<evidence type="ECO:0000256" key="5">
    <source>
        <dbReference type="ARBA" id="ARBA00022741"/>
    </source>
</evidence>
<evidence type="ECO:0000256" key="7">
    <source>
        <dbReference type="ARBA" id="ARBA00022840"/>
    </source>
</evidence>
<evidence type="ECO:0000256" key="2">
    <source>
        <dbReference type="ARBA" id="ARBA00012961"/>
    </source>
</evidence>
<evidence type="ECO:0000256" key="4">
    <source>
        <dbReference type="ARBA" id="ARBA00022679"/>
    </source>
</evidence>
<dbReference type="SUPFAM" id="SSF52540">
    <property type="entry name" value="P-loop containing nucleoside triphosphate hydrolases"/>
    <property type="match status" value="1"/>
</dbReference>
<dbReference type="GO" id="GO:0004385">
    <property type="term" value="F:GMP kinase activity"/>
    <property type="evidence" value="ECO:0007669"/>
    <property type="project" value="UniProtKB-UniRule"/>
</dbReference>
<dbReference type="PATRIC" id="fig|1183438.3.peg.192"/>
<keyword evidence="7 9" id="KW-0067">ATP-binding</keyword>
<dbReference type="KEGG" id="glj:GKIL_0192"/>
<dbReference type="InterPro" id="IPR027417">
    <property type="entry name" value="P-loop_NTPase"/>
</dbReference>
<keyword evidence="4 9" id="KW-0808">Transferase</keyword>
<dbReference type="PROSITE" id="PS50052">
    <property type="entry name" value="GUANYLATE_KINASE_2"/>
    <property type="match status" value="1"/>
</dbReference>
<accession>U5QFR0</accession>
<dbReference type="eggNOG" id="COG0194">
    <property type="taxonomic scope" value="Bacteria"/>
</dbReference>
<evidence type="ECO:0000256" key="9">
    <source>
        <dbReference type="HAMAP-Rule" id="MF_00328"/>
    </source>
</evidence>
<dbReference type="PANTHER" id="PTHR23117:SF13">
    <property type="entry name" value="GUANYLATE KINASE"/>
    <property type="match status" value="1"/>
</dbReference>
<evidence type="ECO:0000256" key="6">
    <source>
        <dbReference type="ARBA" id="ARBA00022777"/>
    </source>
</evidence>
<evidence type="ECO:0000256" key="8">
    <source>
        <dbReference type="ARBA" id="ARBA00030128"/>
    </source>
</evidence>
<dbReference type="EC" id="2.7.4.8" evidence="2 9"/>
<dbReference type="PANTHER" id="PTHR23117">
    <property type="entry name" value="GUANYLATE KINASE-RELATED"/>
    <property type="match status" value="1"/>
</dbReference>
<dbReference type="Gene3D" id="3.30.63.10">
    <property type="entry name" value="Guanylate Kinase phosphate binding domain"/>
    <property type="match status" value="1"/>
</dbReference>
<comment type="function">
    <text evidence="9">Essential for recycling GMP and indirectly, cGMP.</text>
</comment>
<evidence type="ECO:0000313" key="12">
    <source>
        <dbReference type="Proteomes" id="UP000017396"/>
    </source>
</evidence>
<feature type="binding site" evidence="9">
    <location>
        <begin position="5"/>
        <end position="12"/>
    </location>
    <ligand>
        <name>ATP</name>
        <dbReference type="ChEBI" id="CHEBI:30616"/>
    </ligand>
</feature>
<dbReference type="HAMAP" id="MF_00328">
    <property type="entry name" value="Guanylate_kinase"/>
    <property type="match status" value="1"/>
</dbReference>
<comment type="similarity">
    <text evidence="1 9">Belongs to the guanylate kinase family.</text>
</comment>
<dbReference type="Gene3D" id="3.40.50.300">
    <property type="entry name" value="P-loop containing nucleotide triphosphate hydrolases"/>
    <property type="match status" value="1"/>
</dbReference>
<dbReference type="CDD" id="cd00071">
    <property type="entry name" value="GMPK"/>
    <property type="match status" value="1"/>
</dbReference>
<feature type="domain" description="Guanylate kinase-like" evidence="10">
    <location>
        <begin position="1"/>
        <end position="176"/>
    </location>
</feature>
<sequence length="186" mass="20374">MVLSGPSGVGKGTILALVRRRHPELYLSVSATTRAPRTGEVDGRDYYFLTQAAFEQLIAENALLEWACYVGNYYGTPAAPVLAALAAGRSVVLEIEVQGALQVKNNYPAAMLVFVLPPSLAVLAARLRARGTDAPELIERRLERAAEELALVGHFDYRVLNDDLERAVEQVERLLFEEPLHDPTGC</sequence>
<dbReference type="FunFam" id="3.30.63.10:FF:000002">
    <property type="entry name" value="Guanylate kinase 1"/>
    <property type="match status" value="1"/>
</dbReference>
<proteinExistence type="inferred from homology"/>
<dbReference type="Proteomes" id="UP000017396">
    <property type="component" value="Chromosome"/>
</dbReference>
<comment type="subcellular location">
    <subcellularLocation>
        <location evidence="9">Cytoplasm</location>
    </subcellularLocation>
</comment>
<dbReference type="NCBIfam" id="TIGR03263">
    <property type="entry name" value="guanyl_kin"/>
    <property type="match status" value="1"/>
</dbReference>
<dbReference type="SMART" id="SM00072">
    <property type="entry name" value="GuKc"/>
    <property type="match status" value="1"/>
</dbReference>
<organism evidence="11 12">
    <name type="scientific">Gloeobacter kilaueensis (strain ATCC BAA-2537 / CCAP 1431/1 / ULC 316 / JS1)</name>
    <dbReference type="NCBI Taxonomy" id="1183438"/>
    <lineage>
        <taxon>Bacteria</taxon>
        <taxon>Bacillati</taxon>
        <taxon>Cyanobacteriota</taxon>
        <taxon>Cyanophyceae</taxon>
        <taxon>Gloeobacterales</taxon>
        <taxon>Gloeobacteraceae</taxon>
        <taxon>Gloeobacter</taxon>
    </lineage>
</organism>
<evidence type="ECO:0000256" key="1">
    <source>
        <dbReference type="ARBA" id="ARBA00005790"/>
    </source>
</evidence>
<dbReference type="AlphaFoldDB" id="U5QFR0"/>
<dbReference type="InterPro" id="IPR017665">
    <property type="entry name" value="Guanylate_kinase"/>
</dbReference>
<dbReference type="PROSITE" id="PS00856">
    <property type="entry name" value="GUANYLATE_KINASE_1"/>
    <property type="match status" value="1"/>
</dbReference>
<dbReference type="HOGENOM" id="CLU_001715_1_2_3"/>
<keyword evidence="12" id="KW-1185">Reference proteome</keyword>
<dbReference type="EMBL" id="CP003587">
    <property type="protein sequence ID" value="AGY56439.1"/>
    <property type="molecule type" value="Genomic_DNA"/>
</dbReference>
<dbReference type="GO" id="GO:0005524">
    <property type="term" value="F:ATP binding"/>
    <property type="evidence" value="ECO:0007669"/>
    <property type="project" value="UniProtKB-UniRule"/>
</dbReference>
<dbReference type="InterPro" id="IPR008145">
    <property type="entry name" value="GK/Ca_channel_bsu"/>
</dbReference>
<name>U5QFR0_GLOK1</name>